<keyword evidence="4" id="KW-0645">Protease</keyword>
<evidence type="ECO:0000313" key="11">
    <source>
        <dbReference type="EMBL" id="KAL1198737.1"/>
    </source>
</evidence>
<dbReference type="PANTHER" id="PTHR11802">
    <property type="entry name" value="SERINE PROTEASE FAMILY S10 SERINE CARBOXYPEPTIDASE"/>
    <property type="match status" value="1"/>
</dbReference>
<evidence type="ECO:0000256" key="3">
    <source>
        <dbReference type="ARBA" id="ARBA00022645"/>
    </source>
</evidence>
<keyword evidence="12" id="KW-1185">Reference proteome</keyword>
<organism evidence="11 12">
    <name type="scientific">Cardamine amara subsp. amara</name>
    <dbReference type="NCBI Taxonomy" id="228776"/>
    <lineage>
        <taxon>Eukaryota</taxon>
        <taxon>Viridiplantae</taxon>
        <taxon>Streptophyta</taxon>
        <taxon>Embryophyta</taxon>
        <taxon>Tracheophyta</taxon>
        <taxon>Spermatophyta</taxon>
        <taxon>Magnoliopsida</taxon>
        <taxon>eudicotyledons</taxon>
        <taxon>Gunneridae</taxon>
        <taxon>Pentapetalae</taxon>
        <taxon>rosids</taxon>
        <taxon>malvids</taxon>
        <taxon>Brassicales</taxon>
        <taxon>Brassicaceae</taxon>
        <taxon>Cardamineae</taxon>
        <taxon>Cardamine</taxon>
    </lineage>
</organism>
<dbReference type="Pfam" id="PF00450">
    <property type="entry name" value="Peptidase_S10"/>
    <property type="match status" value="1"/>
</dbReference>
<dbReference type="GO" id="GO:0004180">
    <property type="term" value="F:carboxypeptidase activity"/>
    <property type="evidence" value="ECO:0007669"/>
    <property type="project" value="UniProtKB-KW"/>
</dbReference>
<dbReference type="GO" id="GO:0005576">
    <property type="term" value="C:extracellular region"/>
    <property type="evidence" value="ECO:0007669"/>
    <property type="project" value="UniProtKB-SubCell"/>
</dbReference>
<dbReference type="PRINTS" id="PR00724">
    <property type="entry name" value="CRBOXYPTASEC"/>
</dbReference>
<keyword evidence="7" id="KW-1015">Disulfide bond</keyword>
<dbReference type="GO" id="GO:0006508">
    <property type="term" value="P:proteolysis"/>
    <property type="evidence" value="ECO:0007669"/>
    <property type="project" value="UniProtKB-KW"/>
</dbReference>
<evidence type="ECO:0000256" key="9">
    <source>
        <dbReference type="ARBA" id="ARBA00037399"/>
    </source>
</evidence>
<dbReference type="InterPro" id="IPR029058">
    <property type="entry name" value="AB_hydrolase_fold"/>
</dbReference>
<comment type="function">
    <text evidence="9">Probable carboxypeptidase.</text>
</comment>
<keyword evidence="8" id="KW-0325">Glycoprotein</keyword>
<evidence type="ECO:0000256" key="5">
    <source>
        <dbReference type="ARBA" id="ARBA00022729"/>
    </source>
</evidence>
<dbReference type="FunFam" id="3.40.50.11320:FF:000002">
    <property type="entry name" value="Carboxypeptidase"/>
    <property type="match status" value="1"/>
</dbReference>
<evidence type="ECO:0000256" key="10">
    <source>
        <dbReference type="SAM" id="SignalP"/>
    </source>
</evidence>
<dbReference type="EMBL" id="JBANAX010000659">
    <property type="protein sequence ID" value="KAL1198737.1"/>
    <property type="molecule type" value="Genomic_DNA"/>
</dbReference>
<feature type="chain" id="PRO_5044794207" evidence="10">
    <location>
        <begin position="27"/>
        <end position="466"/>
    </location>
</feature>
<accession>A0ABD0ZVT9</accession>
<evidence type="ECO:0000256" key="1">
    <source>
        <dbReference type="ARBA" id="ARBA00004613"/>
    </source>
</evidence>
<evidence type="ECO:0000256" key="4">
    <source>
        <dbReference type="ARBA" id="ARBA00022670"/>
    </source>
</evidence>
<comment type="similarity">
    <text evidence="2">Belongs to the peptidase S10 family.</text>
</comment>
<dbReference type="InterPro" id="IPR001563">
    <property type="entry name" value="Peptidase_S10"/>
</dbReference>
<dbReference type="FunFam" id="3.40.50.1820:FF:000211">
    <property type="entry name" value="Carboxypeptidase"/>
    <property type="match status" value="1"/>
</dbReference>
<dbReference type="Gene3D" id="6.10.250.940">
    <property type="match status" value="1"/>
</dbReference>
<comment type="caution">
    <text evidence="11">The sequence shown here is derived from an EMBL/GenBank/DDBJ whole genome shotgun (WGS) entry which is preliminary data.</text>
</comment>
<evidence type="ECO:0000256" key="8">
    <source>
        <dbReference type="ARBA" id="ARBA00023180"/>
    </source>
</evidence>
<dbReference type="Gene3D" id="3.40.50.11320">
    <property type="match status" value="1"/>
</dbReference>
<evidence type="ECO:0000256" key="7">
    <source>
        <dbReference type="ARBA" id="ARBA00023157"/>
    </source>
</evidence>
<reference evidence="11 12" key="1">
    <citation type="submission" date="2024-04" db="EMBL/GenBank/DDBJ databases">
        <title>Genome assembly C_amara_ONT_v2.</title>
        <authorList>
            <person name="Yant L."/>
            <person name="Moore C."/>
            <person name="Slenker M."/>
        </authorList>
    </citation>
    <scope>NUCLEOTIDE SEQUENCE [LARGE SCALE GENOMIC DNA]</scope>
    <source>
        <tissue evidence="11">Leaf</tissue>
    </source>
</reference>
<dbReference type="Gene3D" id="3.40.50.1820">
    <property type="entry name" value="alpha/beta hydrolase"/>
    <property type="match status" value="1"/>
</dbReference>
<sequence length="466" mass="52955">MGKQQDWSVTASVFLFLSLTSQIIHCTSQTDVIRPQSIPSEKEKDLIKKLPGQPSVSFRQYGGYVSVNETVGRFLYYYFVEAIQPNNSTPLVIWFNGGPGCSSLSGGAFMELGPFRVHSDGKTLFRNPYSWNNEANLLFIETPAGVGFSYSNTPIDLEEFAMEADKPTAEDNYIFLVNWLKRFPEFKGREIYITGQSYAGHYVPQLAQLILQRNNQNFINLRGILIGNPGLDFYAELYGGNEFMLSHALISQENMDNFNNNCKENFTEDCGSWMQKLESQAKHLESFNIYAPVCLNSTLSSKPKKCTTVMEIDLCSPYYVKTYFNTKKVQEAIHANTTKTPYEWKSCNDEMTLMWSQDDKEASMIPILQELMGKGVRILVYSGDLDLGVPFTSTLAVLKKMNLTIVNEWRPWFTEGQVGGYTEDYKENFSFATVRGAGHYMPRDQPIRGLELFTSFIRNTPLPQTP</sequence>
<dbReference type="PANTHER" id="PTHR11802:SF132">
    <property type="entry name" value="SERINE CARBOXYPEPTIDASE-LIKE 36-RELATED"/>
    <property type="match status" value="1"/>
</dbReference>
<evidence type="ECO:0000256" key="2">
    <source>
        <dbReference type="ARBA" id="ARBA00009431"/>
    </source>
</evidence>
<keyword evidence="6" id="KW-0378">Hydrolase</keyword>
<gene>
    <name evidence="11" type="ORF">V5N11_002998</name>
</gene>
<dbReference type="AlphaFoldDB" id="A0ABD0ZVT9"/>
<feature type="signal peptide" evidence="10">
    <location>
        <begin position="1"/>
        <end position="26"/>
    </location>
</feature>
<keyword evidence="3" id="KW-0121">Carboxypeptidase</keyword>
<comment type="subcellular location">
    <subcellularLocation>
        <location evidence="1">Secreted</location>
    </subcellularLocation>
</comment>
<name>A0ABD0ZVT9_CARAN</name>
<dbReference type="SUPFAM" id="SSF53474">
    <property type="entry name" value="alpha/beta-Hydrolases"/>
    <property type="match status" value="1"/>
</dbReference>
<evidence type="ECO:0000313" key="12">
    <source>
        <dbReference type="Proteomes" id="UP001558713"/>
    </source>
</evidence>
<keyword evidence="5 10" id="KW-0732">Signal</keyword>
<dbReference type="Proteomes" id="UP001558713">
    <property type="component" value="Unassembled WGS sequence"/>
</dbReference>
<protein>
    <submittedName>
        <fullName evidence="11">Serine carboxypeptidase-like 38</fullName>
    </submittedName>
</protein>
<evidence type="ECO:0000256" key="6">
    <source>
        <dbReference type="ARBA" id="ARBA00022801"/>
    </source>
</evidence>
<proteinExistence type="inferred from homology"/>